<gene>
    <name evidence="3" type="ORF">JX265_011750</name>
</gene>
<feature type="compositionally biased region" description="Polar residues" evidence="1">
    <location>
        <begin position="217"/>
        <end position="226"/>
    </location>
</feature>
<dbReference type="PROSITE" id="PS51184">
    <property type="entry name" value="JMJC"/>
    <property type="match status" value="1"/>
</dbReference>
<feature type="compositionally biased region" description="Polar residues" evidence="1">
    <location>
        <begin position="330"/>
        <end position="340"/>
    </location>
</feature>
<evidence type="ECO:0000313" key="4">
    <source>
        <dbReference type="Proteomes" id="UP000829685"/>
    </source>
</evidence>
<dbReference type="SUPFAM" id="SSF51197">
    <property type="entry name" value="Clavaminate synthase-like"/>
    <property type="match status" value="1"/>
</dbReference>
<dbReference type="Pfam" id="PF13621">
    <property type="entry name" value="Cupin_8"/>
    <property type="match status" value="1"/>
</dbReference>
<dbReference type="AlphaFoldDB" id="A0A9P9WBU6"/>
<dbReference type="PANTHER" id="PTHR12461">
    <property type="entry name" value="HYPOXIA-INDUCIBLE FACTOR 1 ALPHA INHIBITOR-RELATED"/>
    <property type="match status" value="1"/>
</dbReference>
<dbReference type="Proteomes" id="UP000829685">
    <property type="component" value="Unassembled WGS sequence"/>
</dbReference>
<organism evidence="3 4">
    <name type="scientific">Neoarthrinium moseri</name>
    <dbReference type="NCBI Taxonomy" id="1658444"/>
    <lineage>
        <taxon>Eukaryota</taxon>
        <taxon>Fungi</taxon>
        <taxon>Dikarya</taxon>
        <taxon>Ascomycota</taxon>
        <taxon>Pezizomycotina</taxon>
        <taxon>Sordariomycetes</taxon>
        <taxon>Xylariomycetidae</taxon>
        <taxon>Amphisphaeriales</taxon>
        <taxon>Apiosporaceae</taxon>
        <taxon>Neoarthrinium</taxon>
    </lineage>
</organism>
<evidence type="ECO:0000256" key="1">
    <source>
        <dbReference type="SAM" id="MobiDB-lite"/>
    </source>
</evidence>
<dbReference type="InterPro" id="IPR041667">
    <property type="entry name" value="Cupin_8"/>
</dbReference>
<dbReference type="Gene3D" id="2.60.120.650">
    <property type="entry name" value="Cupin"/>
    <property type="match status" value="1"/>
</dbReference>
<evidence type="ECO:0000313" key="3">
    <source>
        <dbReference type="EMBL" id="KAI1856238.1"/>
    </source>
</evidence>
<feature type="compositionally biased region" description="Basic and acidic residues" evidence="1">
    <location>
        <begin position="194"/>
        <end position="205"/>
    </location>
</feature>
<feature type="region of interest" description="Disordered" evidence="1">
    <location>
        <begin position="194"/>
        <end position="230"/>
    </location>
</feature>
<protein>
    <recommendedName>
        <fullName evidence="2">JmjC domain-containing protein</fullName>
    </recommendedName>
</protein>
<name>A0A9P9WBU6_9PEZI</name>
<dbReference type="PANTHER" id="PTHR12461:SF101">
    <property type="entry name" value="TRNA WYBUTOSINE-SYNTHESIZING PROTEIN 4"/>
    <property type="match status" value="1"/>
</dbReference>
<accession>A0A9P9WBU6</accession>
<proteinExistence type="predicted"/>
<keyword evidence="4" id="KW-1185">Reference proteome</keyword>
<dbReference type="FunFam" id="2.60.120.650:FF:000046">
    <property type="entry name" value="JmjC domain-containing protein D"/>
    <property type="match status" value="1"/>
</dbReference>
<feature type="domain" description="JmjC" evidence="2">
    <location>
        <begin position="343"/>
        <end position="527"/>
    </location>
</feature>
<dbReference type="EMBL" id="JAFIMR010000045">
    <property type="protein sequence ID" value="KAI1856238.1"/>
    <property type="molecule type" value="Genomic_DNA"/>
</dbReference>
<evidence type="ECO:0000259" key="2">
    <source>
        <dbReference type="PROSITE" id="PS51184"/>
    </source>
</evidence>
<sequence>MRDAQERLCQLCARAAAQVEEECTQLLHSSERRSADDLSGCGHALVSLLAEQASQLARAYRTELAGPTSEQSPSAEHQLILRRLDDIISIAYAKFYAFIFKDLPACWRQLYTDASILKFCLLVYERISSHRDRRRVTTSDDQGVLDKLIRCLDLALILAGAAGEYRGRAWIDRAFGLLQQWWDAAQISEESFDLPERPAKRPRWDEDTDGSLHPQFTGKSSFSRSEPFTPPVQHPIKRVSSMSMEDFQGHMKHVSKAVPGPEPVILTDVPDDWPARTTRPWQNPDYLLSQTFNGRRLVPVEVGRSYVDEGWGQKLVTFNELLESYVDLSRPSSDPGSTKNPNDEPPPIVYLAQHPLFTQLPGLRNDIMIPDHCYTSPPPHPTDSSIDQPELDEPLLNAWFGPPGTITPLHTDPYHNLLVQVVGRKYVRLYSPLETQRMQARGKEDGVEMGNTSLLDVGVMEGWDRICQDHDQVVQDQEAAEKMRQAFKHVPFVDCILEPGDTLYIPIGWWHYVRGLSVSFSVSFWWN</sequence>
<reference evidence="3" key="1">
    <citation type="submission" date="2021-03" db="EMBL/GenBank/DDBJ databases">
        <title>Revisited historic fungal species revealed as producer of novel bioactive compounds through whole genome sequencing and comparative genomics.</title>
        <authorList>
            <person name="Vignolle G.A."/>
            <person name="Hochenegger N."/>
            <person name="Mach R.L."/>
            <person name="Mach-Aigner A.R."/>
            <person name="Javad Rahimi M."/>
            <person name="Salim K.A."/>
            <person name="Chan C.M."/>
            <person name="Lim L.B.L."/>
            <person name="Cai F."/>
            <person name="Druzhinina I.S."/>
            <person name="U'Ren J.M."/>
            <person name="Derntl C."/>
        </authorList>
    </citation>
    <scope>NUCLEOTIDE SEQUENCE</scope>
    <source>
        <strain evidence="3">TUCIM 5799</strain>
    </source>
</reference>
<feature type="region of interest" description="Disordered" evidence="1">
    <location>
        <begin position="328"/>
        <end position="347"/>
    </location>
</feature>
<dbReference type="SMART" id="SM00558">
    <property type="entry name" value="JmjC"/>
    <property type="match status" value="1"/>
</dbReference>
<comment type="caution">
    <text evidence="3">The sequence shown here is derived from an EMBL/GenBank/DDBJ whole genome shotgun (WGS) entry which is preliminary data.</text>
</comment>
<dbReference type="InterPro" id="IPR003347">
    <property type="entry name" value="JmjC_dom"/>
</dbReference>